<evidence type="ECO:0000313" key="2">
    <source>
        <dbReference type="EMBL" id="OBK19167.1"/>
    </source>
</evidence>
<accession>A0A1A3NFI0</accession>
<feature type="transmembrane region" description="Helical" evidence="1">
    <location>
        <begin position="223"/>
        <end position="243"/>
    </location>
</feature>
<feature type="transmembrane region" description="Helical" evidence="1">
    <location>
        <begin position="280"/>
        <end position="300"/>
    </location>
</feature>
<feature type="transmembrane region" description="Helical" evidence="1">
    <location>
        <begin position="335"/>
        <end position="354"/>
    </location>
</feature>
<feature type="transmembrane region" description="Helical" evidence="1">
    <location>
        <begin position="187"/>
        <end position="211"/>
    </location>
</feature>
<protein>
    <recommendedName>
        <fullName evidence="4">DUF2029 domain-containing protein</fullName>
    </recommendedName>
</protein>
<feature type="transmembrane region" description="Helical" evidence="1">
    <location>
        <begin position="360"/>
        <end position="380"/>
    </location>
</feature>
<feature type="transmembrane region" description="Helical" evidence="1">
    <location>
        <begin position="34"/>
        <end position="52"/>
    </location>
</feature>
<feature type="transmembrane region" description="Helical" evidence="1">
    <location>
        <begin position="142"/>
        <end position="175"/>
    </location>
</feature>
<gene>
    <name evidence="2" type="ORF">A5636_19480</name>
</gene>
<comment type="caution">
    <text evidence="2">The sequence shown here is derived from an EMBL/GenBank/DDBJ whole genome shotgun (WGS) entry which is preliminary data.</text>
</comment>
<evidence type="ECO:0000313" key="3">
    <source>
        <dbReference type="Proteomes" id="UP000093629"/>
    </source>
</evidence>
<keyword evidence="3" id="KW-1185">Reference proteome</keyword>
<keyword evidence="1" id="KW-1133">Transmembrane helix</keyword>
<keyword evidence="1" id="KW-0472">Membrane</keyword>
<evidence type="ECO:0008006" key="4">
    <source>
        <dbReference type="Google" id="ProtNLM"/>
    </source>
</evidence>
<keyword evidence="1" id="KW-0812">Transmembrane</keyword>
<reference evidence="2 3" key="1">
    <citation type="submission" date="2016-06" db="EMBL/GenBank/DDBJ databases">
        <authorList>
            <person name="Kjaerup R.B."/>
            <person name="Dalgaard T.S."/>
            <person name="Juul-Madsen H.R."/>
        </authorList>
    </citation>
    <scope>NUCLEOTIDE SEQUENCE [LARGE SCALE GENOMIC DNA]</scope>
    <source>
        <strain evidence="2 3">1245139.5</strain>
    </source>
</reference>
<name>A0A1A3NFI0_MYCAS</name>
<organism evidence="2 3">
    <name type="scientific">Mycobacterium asiaticum</name>
    <dbReference type="NCBI Taxonomy" id="1790"/>
    <lineage>
        <taxon>Bacteria</taxon>
        <taxon>Bacillati</taxon>
        <taxon>Actinomycetota</taxon>
        <taxon>Actinomycetes</taxon>
        <taxon>Mycobacteriales</taxon>
        <taxon>Mycobacteriaceae</taxon>
        <taxon>Mycobacterium</taxon>
    </lineage>
</organism>
<feature type="transmembrane region" description="Helical" evidence="1">
    <location>
        <begin position="258"/>
        <end position="275"/>
    </location>
</feature>
<dbReference type="Proteomes" id="UP000093629">
    <property type="component" value="Unassembled WGS sequence"/>
</dbReference>
<dbReference type="AlphaFoldDB" id="A0A1A3NFI0"/>
<dbReference type="EMBL" id="LZLQ01000018">
    <property type="protein sequence ID" value="OBK19167.1"/>
    <property type="molecule type" value="Genomic_DNA"/>
</dbReference>
<feature type="transmembrane region" description="Helical" evidence="1">
    <location>
        <begin position="108"/>
        <end position="130"/>
    </location>
</feature>
<evidence type="ECO:0000256" key="1">
    <source>
        <dbReference type="SAM" id="Phobius"/>
    </source>
</evidence>
<proteinExistence type="predicted"/>
<sequence>MDAAARRGSEREIKVATQDTWEVRASVQTSKGRYVLVAVLVGACVLMLRGSLRLLHPAFFAEDGAIFLSQAHNRGLGALVQPYAGYLHLIPRLVAATLTPLPLALTPVVYTSAALLLHLTMLTPALSARLEWVIPGRKLRALLFVLLCLMLPLGEVAANITNLIWIGGVCLLLLMLSGDPQSRGAKIAESVAVTILGFSGLMSIFIGPWFLWRWWRMRSRHSLALFVLVMGAALVQGVVLLLSDRETSGGSLLDLPQVWARVGATWLFGFTPVLISPWRILFLVLSLAWCVGAVLITTSVLGRTAVLLWLLQIVLLAPPALVCGPLTSPYLMQRVFVVPAAIVIVLLVAVIGSQNRLKLAVLWLVLGIGGTLINLSPAAYTFRPDLTGLQHCFERGEPVCRQAIYDDDWKIELHQ</sequence>